<dbReference type="GO" id="GO:0009395">
    <property type="term" value="P:phospholipid catabolic process"/>
    <property type="evidence" value="ECO:0007669"/>
    <property type="project" value="TreeGrafter"/>
</dbReference>
<dbReference type="PANTHER" id="PTHR31956">
    <property type="entry name" value="NON-SPECIFIC PHOSPHOLIPASE C4-RELATED"/>
    <property type="match status" value="1"/>
</dbReference>
<proteinExistence type="predicted"/>
<keyword evidence="2" id="KW-0732">Signal</keyword>
<feature type="chain" id="PRO_5042294478" description="Acid phosphatase" evidence="2">
    <location>
        <begin position="20"/>
        <end position="452"/>
    </location>
</feature>
<organism evidence="3 4">
    <name type="scientific">Zalerion maritima</name>
    <dbReference type="NCBI Taxonomy" id="339359"/>
    <lineage>
        <taxon>Eukaryota</taxon>
        <taxon>Fungi</taxon>
        <taxon>Dikarya</taxon>
        <taxon>Ascomycota</taxon>
        <taxon>Pezizomycotina</taxon>
        <taxon>Sordariomycetes</taxon>
        <taxon>Lulworthiomycetidae</taxon>
        <taxon>Lulworthiales</taxon>
        <taxon>Lulworthiaceae</taxon>
        <taxon>Zalerion</taxon>
    </lineage>
</organism>
<dbReference type="Gene3D" id="3.40.720.10">
    <property type="entry name" value="Alkaline Phosphatase, subunit A"/>
    <property type="match status" value="1"/>
</dbReference>
<accession>A0AAD5RSV8</accession>
<evidence type="ECO:0000256" key="2">
    <source>
        <dbReference type="SAM" id="SignalP"/>
    </source>
</evidence>
<dbReference type="AlphaFoldDB" id="A0AAD5RSV8"/>
<name>A0AAD5RSV8_9PEZI</name>
<dbReference type="FunFam" id="3.40.720.10:FF:000064">
    <property type="entry name" value="Probable acid phosphatase Pho610"/>
    <property type="match status" value="1"/>
</dbReference>
<keyword evidence="1" id="KW-0378">Hydrolase</keyword>
<keyword evidence="4" id="KW-1185">Reference proteome</keyword>
<reference evidence="3" key="1">
    <citation type="submission" date="2022-07" db="EMBL/GenBank/DDBJ databases">
        <title>Draft genome sequence of Zalerion maritima ATCC 34329, a (micro)plastics degrading marine fungus.</title>
        <authorList>
            <person name="Paco A."/>
            <person name="Goncalves M.F.M."/>
            <person name="Rocha-Santos T.A.P."/>
            <person name="Alves A."/>
        </authorList>
    </citation>
    <scope>NUCLEOTIDE SEQUENCE</scope>
    <source>
        <strain evidence="3">ATCC 34329</strain>
    </source>
</reference>
<dbReference type="EMBL" id="JAKWBI020000250">
    <property type="protein sequence ID" value="KAJ2897956.1"/>
    <property type="molecule type" value="Genomic_DNA"/>
</dbReference>
<dbReference type="GO" id="GO:0016788">
    <property type="term" value="F:hydrolase activity, acting on ester bonds"/>
    <property type="evidence" value="ECO:0007669"/>
    <property type="project" value="InterPro"/>
</dbReference>
<dbReference type="Proteomes" id="UP001201980">
    <property type="component" value="Unassembled WGS sequence"/>
</dbReference>
<dbReference type="InterPro" id="IPR017850">
    <property type="entry name" value="Alkaline_phosphatase_core_sf"/>
</dbReference>
<evidence type="ECO:0000313" key="3">
    <source>
        <dbReference type="EMBL" id="KAJ2897956.1"/>
    </source>
</evidence>
<dbReference type="PANTHER" id="PTHR31956:SF15">
    <property type="entry name" value="ACID PHOSPHATASE PHOA"/>
    <property type="match status" value="1"/>
</dbReference>
<gene>
    <name evidence="3" type="ORF">MKZ38_004285</name>
</gene>
<dbReference type="InterPro" id="IPR007312">
    <property type="entry name" value="Phosphoesterase"/>
</dbReference>
<sequence length="452" mass="48975">MQLALGYLAALAPASVVAAGSRCRPGGNGHSSVTSAATKGGTTETVSWGTGFEDIYTSSATDDVAAAAATAKTSSPTSSVKGKAFDRYVTIWFENENYEKAIGDENFAWFAGKGITLTNFFGVTHPSEGNYVSAVCGDYFGMQNDDFNQIALNVSSVVDLLEDKGVSWGMYQEDMPYTGYEGHEWLNQENGANDYVRKHNPGVIPDSIAHYEQRLSQVKNLSMVDAGRSMFHTDLENDELPQWMFITPNMTSDGHDSSATVGGAWLRAFLGPLLEDEKFMKNTLVLVTWDENETYAEQNRILSILLGDAVPVDLVGTEDSSFYNHYSEIATVEANWDLSTLGRFDVGANVFAVVADQTGDTVRDWGAGESSSVVAFDDIFFNLSYAGAFNEEDGGNQQYPAPNLDLDGAGSGRTILQSIKDTWEGSELATYYTDAVEIPDGMHPPDGYAPVV</sequence>
<protein>
    <recommendedName>
        <fullName evidence="5">Acid phosphatase</fullName>
    </recommendedName>
</protein>
<evidence type="ECO:0000256" key="1">
    <source>
        <dbReference type="ARBA" id="ARBA00022801"/>
    </source>
</evidence>
<evidence type="ECO:0000313" key="4">
    <source>
        <dbReference type="Proteomes" id="UP001201980"/>
    </source>
</evidence>
<comment type="caution">
    <text evidence="3">The sequence shown here is derived from an EMBL/GenBank/DDBJ whole genome shotgun (WGS) entry which is preliminary data.</text>
</comment>
<evidence type="ECO:0008006" key="5">
    <source>
        <dbReference type="Google" id="ProtNLM"/>
    </source>
</evidence>
<dbReference type="Pfam" id="PF04185">
    <property type="entry name" value="Phosphoesterase"/>
    <property type="match status" value="1"/>
</dbReference>
<feature type="signal peptide" evidence="2">
    <location>
        <begin position="1"/>
        <end position="19"/>
    </location>
</feature>